<proteinExistence type="predicted"/>
<reference evidence="1 2" key="1">
    <citation type="submission" date="2016-11" db="UniProtKB">
        <authorList>
            <consortium name="WormBaseParasite"/>
        </authorList>
    </citation>
    <scope>IDENTIFICATION</scope>
    <source>
        <strain evidence="1 2">pt0022</strain>
    </source>
</reference>
<accession>A0A1I8EWY1</accession>
<sequence length="122" mass="14223">MIGIAGKSKITCLKNYESVSAFYGFHRCKLCKRKENDPPEILEKTKCFHVRPNFDVITKSERCSRICKRYDIKDEHERKEGDPITPNFAFVMESIIKPMIPSSLLTRPIYGFFPIHKIRLGK</sequence>
<organism evidence="1">
    <name type="scientific">Wuchereria bancrofti</name>
    <dbReference type="NCBI Taxonomy" id="6293"/>
    <lineage>
        <taxon>Eukaryota</taxon>
        <taxon>Metazoa</taxon>
        <taxon>Ecdysozoa</taxon>
        <taxon>Nematoda</taxon>
        <taxon>Chromadorea</taxon>
        <taxon>Rhabditida</taxon>
        <taxon>Spirurina</taxon>
        <taxon>Spiruromorpha</taxon>
        <taxon>Filarioidea</taxon>
        <taxon>Onchocercidae</taxon>
        <taxon>Wuchereria</taxon>
    </lineage>
</organism>
<evidence type="ECO:0000313" key="1">
    <source>
        <dbReference type="WBParaSite" id="maker-PairedContig_5996-snap-gene-4.32-mRNA-1"/>
    </source>
</evidence>
<evidence type="ECO:0000313" key="2">
    <source>
        <dbReference type="WBParaSite" id="maker-PairedContig_5996-snap-gene-4.33-mRNA-1"/>
    </source>
</evidence>
<protein>
    <submittedName>
        <fullName evidence="1 2">Uncharacterized protein</fullName>
    </submittedName>
</protein>
<name>A0A1I8EWY1_WUCBA</name>
<dbReference type="WBParaSite" id="maker-PairedContig_5996-snap-gene-4.32-mRNA-1">
    <property type="protein sequence ID" value="maker-PairedContig_5996-snap-gene-4.32-mRNA-1"/>
    <property type="gene ID" value="maker-PairedContig_5996-snap-gene-4.32"/>
</dbReference>
<dbReference type="WBParaSite" id="maker-PairedContig_5996-snap-gene-4.33-mRNA-1">
    <property type="protein sequence ID" value="maker-PairedContig_5996-snap-gene-4.33-mRNA-1"/>
    <property type="gene ID" value="maker-PairedContig_5996-snap-gene-4.33"/>
</dbReference>
<dbReference type="AlphaFoldDB" id="A0A1I8EWY1"/>